<feature type="domain" description="ABC transmembrane type-2" evidence="6">
    <location>
        <begin position="20"/>
        <end position="252"/>
    </location>
</feature>
<comment type="similarity">
    <text evidence="5">Belongs to the ABC-2 integral membrane protein family.</text>
</comment>
<feature type="transmembrane region" description="Helical" evidence="5">
    <location>
        <begin position="60"/>
        <end position="82"/>
    </location>
</feature>
<sequence>MRLLLAFLRRDLQILTAYRLNALLLVSGGLFTLTLFYFLARTVGESPVVRGRYGTDYFSFALVGLATAALLRALQTGFGGAVRSAQNDGSLEPLLGAPLSTVHVVTLMGAWPVANALLRAVGLLALGALLFGARLHLHPVSFVLTLLLSALTFCALGLLSAAFVLVFKRGDPFTYALDALSYLFAGVLYPTDVLPPLLRTMGRLLPATHALHGLRESALRGAGPRELLPTWATLSLFCLILWPLAAGALSAARRHVEQAGTLPHS</sequence>
<evidence type="ECO:0000256" key="4">
    <source>
        <dbReference type="ARBA" id="ARBA00023136"/>
    </source>
</evidence>
<dbReference type="PANTHER" id="PTHR43229">
    <property type="entry name" value="NODULATION PROTEIN J"/>
    <property type="match status" value="1"/>
</dbReference>
<feature type="transmembrane region" description="Helical" evidence="5">
    <location>
        <begin position="142"/>
        <end position="167"/>
    </location>
</feature>
<dbReference type="InterPro" id="IPR047817">
    <property type="entry name" value="ABC2_TM_bact-type"/>
</dbReference>
<dbReference type="GO" id="GO:0005886">
    <property type="term" value="C:plasma membrane"/>
    <property type="evidence" value="ECO:0007669"/>
    <property type="project" value="UniProtKB-SubCell"/>
</dbReference>
<dbReference type="InterPro" id="IPR051784">
    <property type="entry name" value="Nod_factor_ABC_transporter"/>
</dbReference>
<dbReference type="Proteomes" id="UP000028547">
    <property type="component" value="Unassembled WGS sequence"/>
</dbReference>
<dbReference type="EMBL" id="JPMI01000052">
    <property type="protein sequence ID" value="KFA93456.1"/>
    <property type="molecule type" value="Genomic_DNA"/>
</dbReference>
<evidence type="ECO:0000256" key="1">
    <source>
        <dbReference type="ARBA" id="ARBA00004141"/>
    </source>
</evidence>
<evidence type="ECO:0000313" key="7">
    <source>
        <dbReference type="EMBL" id="KFA93456.1"/>
    </source>
</evidence>
<reference evidence="7 8" key="1">
    <citation type="submission" date="2014-07" db="EMBL/GenBank/DDBJ databases">
        <title>Draft Genome Sequence of Gephyronic Acid Producer, Cystobacter violaceus Strain Cb vi76.</title>
        <authorList>
            <person name="Stevens D.C."/>
            <person name="Young J."/>
            <person name="Carmichael R."/>
            <person name="Tan J."/>
            <person name="Taylor R.E."/>
        </authorList>
    </citation>
    <scope>NUCLEOTIDE SEQUENCE [LARGE SCALE GENOMIC DNA]</scope>
    <source>
        <strain evidence="7 8">Cb vi76</strain>
    </source>
</reference>
<name>A0A084SYC1_9BACT</name>
<organism evidence="7 8">
    <name type="scientific">Archangium violaceum Cb vi76</name>
    <dbReference type="NCBI Taxonomy" id="1406225"/>
    <lineage>
        <taxon>Bacteria</taxon>
        <taxon>Pseudomonadati</taxon>
        <taxon>Myxococcota</taxon>
        <taxon>Myxococcia</taxon>
        <taxon>Myxococcales</taxon>
        <taxon>Cystobacterineae</taxon>
        <taxon>Archangiaceae</taxon>
        <taxon>Archangium</taxon>
    </lineage>
</organism>
<gene>
    <name evidence="7" type="ORF">Q664_08935</name>
</gene>
<keyword evidence="5" id="KW-1003">Cell membrane</keyword>
<dbReference type="GO" id="GO:0140359">
    <property type="term" value="F:ABC-type transporter activity"/>
    <property type="evidence" value="ECO:0007669"/>
    <property type="project" value="InterPro"/>
</dbReference>
<evidence type="ECO:0000259" key="6">
    <source>
        <dbReference type="PROSITE" id="PS51012"/>
    </source>
</evidence>
<accession>A0A084SYC1</accession>
<keyword evidence="5" id="KW-0813">Transport</keyword>
<protein>
    <recommendedName>
        <fullName evidence="5">Transport permease protein</fullName>
    </recommendedName>
</protein>
<comment type="caution">
    <text evidence="7">The sequence shown here is derived from an EMBL/GenBank/DDBJ whole genome shotgun (WGS) entry which is preliminary data.</text>
</comment>
<comment type="caution">
    <text evidence="5">Lacks conserved residue(s) required for the propagation of feature annotation.</text>
</comment>
<keyword evidence="3 5" id="KW-1133">Transmembrane helix</keyword>
<comment type="subcellular location">
    <subcellularLocation>
        <location evidence="5">Cell membrane</location>
        <topology evidence="5">Multi-pass membrane protein</topology>
    </subcellularLocation>
    <subcellularLocation>
        <location evidence="1">Membrane</location>
        <topology evidence="1">Multi-pass membrane protein</topology>
    </subcellularLocation>
</comment>
<dbReference type="PANTHER" id="PTHR43229:SF6">
    <property type="entry name" value="ABC-TYPE MULTIDRUG TRANSPORT SYSTEM, PERMEASE COMPONENT"/>
    <property type="match status" value="1"/>
</dbReference>
<proteinExistence type="inferred from homology"/>
<dbReference type="InterPro" id="IPR013525">
    <property type="entry name" value="ABC2_TM"/>
</dbReference>
<feature type="transmembrane region" description="Helical" evidence="5">
    <location>
        <begin position="117"/>
        <end position="135"/>
    </location>
</feature>
<evidence type="ECO:0000256" key="3">
    <source>
        <dbReference type="ARBA" id="ARBA00022989"/>
    </source>
</evidence>
<dbReference type="RefSeq" id="WP_043392114.1">
    <property type="nucleotide sequence ID" value="NZ_JPMI01000052.1"/>
</dbReference>
<keyword evidence="4 5" id="KW-0472">Membrane</keyword>
<evidence type="ECO:0000256" key="2">
    <source>
        <dbReference type="ARBA" id="ARBA00022692"/>
    </source>
</evidence>
<dbReference type="PROSITE" id="PS51012">
    <property type="entry name" value="ABC_TM2"/>
    <property type="match status" value="1"/>
</dbReference>
<dbReference type="AlphaFoldDB" id="A0A084SYC1"/>
<feature type="transmembrane region" description="Helical" evidence="5">
    <location>
        <begin position="231"/>
        <end position="252"/>
    </location>
</feature>
<evidence type="ECO:0000313" key="8">
    <source>
        <dbReference type="Proteomes" id="UP000028547"/>
    </source>
</evidence>
<evidence type="ECO:0000256" key="5">
    <source>
        <dbReference type="RuleBase" id="RU361157"/>
    </source>
</evidence>
<dbReference type="Pfam" id="PF01061">
    <property type="entry name" value="ABC2_membrane"/>
    <property type="match status" value="1"/>
</dbReference>
<keyword evidence="2 5" id="KW-0812">Transmembrane</keyword>
<feature type="transmembrane region" description="Helical" evidence="5">
    <location>
        <begin position="20"/>
        <end position="40"/>
    </location>
</feature>